<evidence type="ECO:0000313" key="1">
    <source>
        <dbReference type="EMBL" id="MEF2293767.1"/>
    </source>
</evidence>
<dbReference type="EMBL" id="JAZHPM010000040">
    <property type="protein sequence ID" value="MEF2293767.1"/>
    <property type="molecule type" value="Genomic_DNA"/>
</dbReference>
<gene>
    <name evidence="1" type="primary">mobP2</name>
    <name evidence="1" type="ORF">V2W34_17370</name>
</gene>
<dbReference type="NCBIfam" id="NF041498">
    <property type="entry name" value="MobP2"/>
    <property type="match status" value="1"/>
</dbReference>
<dbReference type="Proteomes" id="UP001356080">
    <property type="component" value="Unassembled WGS sequence"/>
</dbReference>
<keyword evidence="2" id="KW-1185">Reference proteome</keyword>
<proteinExistence type="predicted"/>
<evidence type="ECO:0000313" key="2">
    <source>
        <dbReference type="Proteomes" id="UP001356080"/>
    </source>
</evidence>
<protein>
    <submittedName>
        <fullName evidence="1">MobP2 family relaxase</fullName>
    </submittedName>
</protein>
<reference evidence="1 2" key="1">
    <citation type="submission" date="2024-01" db="EMBL/GenBank/DDBJ databases">
        <title>Survival strategy associated with biotechnological potential of Virgibacillus dokdonensis T4.6 isolated from salt-fermented shrimp paste.</title>
        <authorList>
            <person name="Doan T.V."/>
            <person name="Quach N.T."/>
            <person name="Phi Q.-T."/>
        </authorList>
    </citation>
    <scope>NUCLEOTIDE SEQUENCE [LARGE SCALE GENOMIC DNA]</scope>
    <source>
        <strain evidence="1 2">T4.6</strain>
    </source>
</reference>
<dbReference type="InterPro" id="IPR041073">
    <property type="entry name" value="MobL"/>
</dbReference>
<dbReference type="RefSeq" id="WP_331805928.1">
    <property type="nucleotide sequence ID" value="NZ_JAZHPM010000040.1"/>
</dbReference>
<comment type="caution">
    <text evidence="1">The sequence shown here is derived from an EMBL/GenBank/DDBJ whole genome shotgun (WGS) entry which is preliminary data.</text>
</comment>
<accession>A0ABU7VJB6</accession>
<name>A0ABU7VJB6_9BACI</name>
<dbReference type="InterPro" id="IPR048101">
    <property type="entry name" value="MobP2"/>
</dbReference>
<dbReference type="Pfam" id="PF18555">
    <property type="entry name" value="MobL"/>
    <property type="match status" value="1"/>
</dbReference>
<organism evidence="1 2">
    <name type="scientific">Virgibacillus dokdonensis</name>
    <dbReference type="NCBI Taxonomy" id="302167"/>
    <lineage>
        <taxon>Bacteria</taxon>
        <taxon>Bacillati</taxon>
        <taxon>Bacillota</taxon>
        <taxon>Bacilli</taxon>
        <taxon>Bacillales</taxon>
        <taxon>Bacillaceae</taxon>
        <taxon>Virgibacillus</taxon>
    </lineage>
</organism>
<sequence>MLQAEKMNDTTVWAAAIHHNTDNIHVHIAMIEPKPTRETVRFYDEENDMWVEQFRGNRKQSSLHKMKSKVANQMLDRSKEYNRIDALIRGAVHSKKEQRMNLATFKRTKKLYMQALTHLPKDLRQWRYGYESVNDARPYIDEMVSIYLETNHATEMQELNQLLDEQVEISKRLYGEDSKHEAYKQTKLNDLKKRMGNAVLTEMREQIKEDRAKRFYQQKQGRPYSNFTYVPHAWERKLNINYSLMRLNNSLRKTYHNYKRERNIEEFDRMMEQK</sequence>